<evidence type="ECO:0000256" key="1">
    <source>
        <dbReference type="SAM" id="Coils"/>
    </source>
</evidence>
<dbReference type="PANTHER" id="PTHR11319:SF35">
    <property type="entry name" value="OUTER MEMBRANE PROTEIN PMPC-RELATED"/>
    <property type="match status" value="1"/>
</dbReference>
<feature type="transmembrane region" description="Helical" evidence="3">
    <location>
        <begin position="3000"/>
        <end position="3025"/>
    </location>
</feature>
<feature type="transmembrane region" description="Helical" evidence="3">
    <location>
        <begin position="3203"/>
        <end position="3225"/>
    </location>
</feature>
<dbReference type="OrthoDB" id="347551at2759"/>
<evidence type="ECO:0000256" key="2">
    <source>
        <dbReference type="SAM" id="MobiDB-lite"/>
    </source>
</evidence>
<evidence type="ECO:0000313" key="5">
    <source>
        <dbReference type="Proteomes" id="UP000009168"/>
    </source>
</evidence>
<protein>
    <submittedName>
        <fullName evidence="4">Transmembrane protein, putative</fullName>
    </submittedName>
</protein>
<keyword evidence="3" id="KW-1133">Transmembrane helix</keyword>
<feature type="transmembrane region" description="Helical" evidence="3">
    <location>
        <begin position="3112"/>
        <end position="3133"/>
    </location>
</feature>
<dbReference type="GeneID" id="7825421"/>
<reference evidence="5" key="1">
    <citation type="journal article" date="2006" name="PLoS Biol.">
        <title>Macronuclear genome sequence of the ciliate Tetrahymena thermophila, a model eukaryote.</title>
        <authorList>
            <person name="Eisen J.A."/>
            <person name="Coyne R.S."/>
            <person name="Wu M."/>
            <person name="Wu D."/>
            <person name="Thiagarajan M."/>
            <person name="Wortman J.R."/>
            <person name="Badger J.H."/>
            <person name="Ren Q."/>
            <person name="Amedeo P."/>
            <person name="Jones K.M."/>
            <person name="Tallon L.J."/>
            <person name="Delcher A.L."/>
            <person name="Salzberg S.L."/>
            <person name="Silva J.C."/>
            <person name="Haas B.J."/>
            <person name="Majoros W.H."/>
            <person name="Farzad M."/>
            <person name="Carlton J.M."/>
            <person name="Smith R.K. Jr."/>
            <person name="Garg J."/>
            <person name="Pearlman R.E."/>
            <person name="Karrer K.M."/>
            <person name="Sun L."/>
            <person name="Manning G."/>
            <person name="Elde N.C."/>
            <person name="Turkewitz A.P."/>
            <person name="Asai D.J."/>
            <person name="Wilkes D.E."/>
            <person name="Wang Y."/>
            <person name="Cai H."/>
            <person name="Collins K."/>
            <person name="Stewart B.A."/>
            <person name="Lee S.R."/>
            <person name="Wilamowska K."/>
            <person name="Weinberg Z."/>
            <person name="Ruzzo W.L."/>
            <person name="Wloga D."/>
            <person name="Gaertig J."/>
            <person name="Frankel J."/>
            <person name="Tsao C.-C."/>
            <person name="Gorovsky M.A."/>
            <person name="Keeling P.J."/>
            <person name="Waller R.F."/>
            <person name="Patron N.J."/>
            <person name="Cherry J.M."/>
            <person name="Stover N.A."/>
            <person name="Krieger C.J."/>
            <person name="del Toro C."/>
            <person name="Ryder H.F."/>
            <person name="Williamson S.C."/>
            <person name="Barbeau R.A."/>
            <person name="Hamilton E.P."/>
            <person name="Orias E."/>
        </authorList>
    </citation>
    <scope>NUCLEOTIDE SEQUENCE [LARGE SCALE GENOMIC DNA]</scope>
    <source>
        <strain evidence="5">SB210</strain>
    </source>
</reference>
<dbReference type="InterPro" id="IPR011050">
    <property type="entry name" value="Pectin_lyase_fold/virulence"/>
</dbReference>
<feature type="transmembrane region" description="Helical" evidence="3">
    <location>
        <begin position="3307"/>
        <end position="3326"/>
    </location>
</feature>
<sequence>MEAMMAFLDNHKNQIKIYSSACFSFEDNTLFQDKLYIQMIGKHESYEMRTEKMECVSRNENFVKKQNEINYCCMKGCKQQQCFDKDAKEKCVDPTQQVKYNIETYQDKNVEQYKQSILNQNKYKYIGVDKTSKCLKRNQNVQEEYLNCFSEQNNNICIDEQNKYCLSISKDDKGPIGKTTDNYCVYKGNYYKSIKYCYQDFEVDYKSNYCKYYDQTRTIDQGQQICVNLDENQFGDKIRGQDKDGNCITSENDISFMCSIGYCKLKSTSKKQYQCVKLQIEQQNTISSFGFFRYCGGDDKQWAVGCTAGYCIQKLKQINERENLFYQDEFQKKNSQYKDTQCVKMRQDNFTWQQCVSLDSKDDNKQVKLEDHTCSSYISQYTDKQNLSSIRCSLDYQNQMCLYQENSSLPKCRYFKQYTFQTKDGNITQTSLESLQFIGRAYDNDKCLRLSATQKSIYCDSRNCLNKQQTCQAFDLILVGKDQFTNCLEERDMKSEAVLCENSHCLTSKSIQKNVFEDRDEYSKNSQRDQLEINLGELNYESYEAKNNRILKKSNKDKQEQNNKDKNKNDSKKENKNDNDKKDNKKDDLFFCERVSKQNNIIGVDKSKGQCIYLNEYDKDAQNCIMGEYCLQIVNGKGQCVSMDTDKIICTDEKQNCLEKDNVKNCKMCKKGQCLDLTNQENPCLNFNTVGSDKCMGFDGTCQKLDSRNCRACPQGTCLDLRQRACIQTNKFKLKPNQCLKFVNVDVPCQTYDLNNYKNDDDIQCTDPYGRCINMFDKASVCQQCPQFYNQPGDNKCYGLKEQNDILNGNSNNNNKSFLGLDVIYKNLSQCPKGCYKCTDNNWCTQCEDEYILYRNYDLKIQNCIYVNITNKQVEINELNFKTNKQQKIRIQCDISSLYPPRREFVYKQDFFYCYYFVIMYQEEGIIRLAKLFEETIILQLSSDQSSLAQLSNENNTIKSQCQPGCITCQVKGSQSICLKCQDGFTLDFKINQCQKCPDQCLTCFYGGLYNLQTINWSIDQITLKSLDIFQLSKEQYRLVCDQCEPNKRLVLKQDFSSCELCGDNCNICSWGNQNYNLTNLFDLNLDLYSGDSFLKIKKCVSCIDGFIFNIDQISCVKKLQEDCLDEIFFESSIPLTKQNFIYEMSPFTTNQWFFTSSSNTYAQGCLMCNQTTSILTFQQDAYATICTKQDLFERKDLNNYYSNCKAPILYVTYPENNNNPVIKPSSYEMITCYECLQNYSYDFNTNKCNIVCNSQIYGCEKCYNYKNNYNTLFQCTKCENDLTPTQGGCQECPDGCESCFEGDSLINFTRQIVIMRPQNSLDQRLAQLNSQDISMICTSCSDSYYFDYNKKKCVSVECGEYCFDCYQYKKQSRCLKCDNQKLKKKISSILGYITDFYFQKIMNNIDQMVNYNEEYNDCFICPLSCNGCQYYQLTNNPLSLYTAKCLGCNQNIKDIKISDDYHWRFDQKNKKCLLCKKDDIGCYYEKKTEVYVTCGSKGGAIGQGLASNPYNLQRAGEINWDKVIVNEVDFLRAVVIYNEIGLQKIDVSLNFIPSSITCQIYENVIIESNLMQKIFTLKEFVLTLQTFNTSNPDQTDITSKVLLGRQIKFVGFTDINIQRIDWNLILEDLKPTGFIFDTPYIKSVQIINTTFSNPSGLNIYYKNLFDLQIFNLQKQLIIQNTTFTNFTYQNFELIKMYQKSYYDMKNQIDLNRFDQFDSLNLTLNNLCLQNNTFKSSSFMSFSSKKIFLKFEDSLLLNNYLGQNSIFFLLDGKENIAIISLWSNIMILKNVLESQFSFYAIQTFIRNEKKNIQFQENNITSTNIKQGIFQANKLLVYTLYLTRNTINNQNIFTYLPQKRTKMIYDPEYEDLDKQWEPIIDKFYDQDSKLAGSEKILFQLFDIYFQTNTMSRDGPLLLEFIGQSNTIGKVNLRGIIFSCDNTLSQNQFQNIFQIKRIYQLFVDRMVICNNENSKFMVLNDINIVNIKFLDIKQEVDKNMSIRYPQIIIQNVNKYIYLRNIFMKKLLIQTCLIQITINTENQVNLNILNFEGQDNQLSIFDQSEEVNLISIASQSFLNILIRSSKLENNSLISKKKIFKYSSNGLLINSEQSTVIVQDTSFNNNNALQGYSQLIIIAKQIQIEGCSFLNSNFLQKEKSNILTEIQGGAFYSQSTVLKIQKSSFTNSFSAKGGAIFWQPRYDALLSLNDTEFKNNIAQIENKYSEGGAIYIQSGNQNQLDISLNQVNADNNLSNQKGGFLSMSYSHRKVAVLIKKSQFSNNFAINGGIIYLDPAVGSKGYLILDQVQIFFNLNIFANIIKGFINNANNIKTNELSYVSFRNLNSVEFKEVSVNSSPQKSIDQNILINQILYQPFVQFQFSNSFLAIQCVFSDVVVFQTFIEIIQSRSIFIQQTQFLNIQSLKQYYINSIQKYDGNESIKYKQQKQDYFLNVISDAQYYQQKKSSLVILDAINIIQINQSTFQNIICPDCYFGPIFLTSQVATLTKNNFFNNQGRNGGAVNYQFSLKKYKQIFGSQRRLLLEKQIVQKIKTYNMRNSELQNAFYKNFNQFNRIVTLHKARLLEEYQAIPNNYAQQILIDGCIFQNNSAYNGGSLYLKNTYGRIYNSTFINNVAEGYGGAIFNEDGEFDQIQNSILLKETSLNDEQSYQKILYNLEILSTSILYNKAKKVGGGYYSNNKYPNMNQLTIIYRNTANQYGSDQEVSPFKMSVIYKGQQLQKNSKIIIDSGYIQDELVIYLLGRRNEQFKNFTKIFDKKEELEQVFLEISYFSISQNVLIQPIKIEFNKGIFNLTKKLQIFGTFGSVINVNLTCSKIKLPIYDAKTQRLISMTDSYYFPLYFQIADQCLPGTRIQKQDGKYDICQTCYQKTYSLKYQSDSCYKCPLSDAYCYKDIILIPQGYWRKDNSSGDISECRNQKQNCLGDLNQTDQNLNSLKKTISWQNYACAEGHIGALCEDCDLKAQYWIKTYQRVNMYSCTDCTQVTYNWIFVILSNAGQLALIAMVVFSSINYIKLKIYAEYLMKMKLFYFGSSFEERNKSSLYIKILINYFQIISCLSTFRIDIPSQINFLYKTVGNPLENVLYAQDCLLIKHFMNVDLIYYRLFVSHAQIVFFIICLFICLKIQSCIQKTKMNCSIIICAFNYCLYANLPSMVNLIIGTISCVEVGGGYYVKLFTSVECDQNHAKKQKIILWPLLFLWAVTIPLMQFLILVTKRRSLHTISMKFSFGFLYNEYSKRCFWWEIVKTFQKIIIILVLNIYESKVIVKGCIVLAIVFMQMCFSLNQQPFLIADLNKTDFISSIVSCLTISLGIILNNYNQSYISQVIIYILVAIINFAFLVFISKKICLQLWQKFRRMLQPCFKKIQFAKNEYENTQKRLKKLRLIIQNKIIFNEFHDFQIRNLQSKKVVFNQQLVSKLKVGYKKFKDLLLKIELKKQLSVKQGVKTVKKIKKRTNRVEIKAHTSDIVFKNQVKQKKQIKKSFLDMSRFMIKTQQKNYLAPSLDTQNHPQISIVDLDNVTQSKIQNDNQIRKEFQESQTNIFQYQKSKKQYQISLVDLHNVSQNQKEDKFRKQYQESLATTISQNQSNKKEIETSYEQQANLPESQNMMNSINVKRKCILSMNIENFTQEDIQSYNRIKNLKYTAYTEKQCAKLLFKQINKELNDLQQEYKDEQIVLQHLSNQSQILKNFFDSLYKIKQYTYLVCTLEHIQQYMKIQFNLY</sequence>
<dbReference type="RefSeq" id="XP_001013957.2">
    <property type="nucleotide sequence ID" value="XM_001013957.2"/>
</dbReference>
<accession>Q23AX2</accession>
<feature type="transmembrane region" description="Helical" evidence="3">
    <location>
        <begin position="3332"/>
        <end position="3353"/>
    </location>
</feature>
<organism evidence="4 5">
    <name type="scientific">Tetrahymena thermophila (strain SB210)</name>
    <dbReference type="NCBI Taxonomy" id="312017"/>
    <lineage>
        <taxon>Eukaryota</taxon>
        <taxon>Sar</taxon>
        <taxon>Alveolata</taxon>
        <taxon>Ciliophora</taxon>
        <taxon>Intramacronucleata</taxon>
        <taxon>Oligohymenophorea</taxon>
        <taxon>Hymenostomatida</taxon>
        <taxon>Tetrahymenina</taxon>
        <taxon>Tetrahymenidae</taxon>
        <taxon>Tetrahymena</taxon>
    </lineage>
</organism>
<dbReference type="KEGG" id="tet:TTHERM_00654050"/>
<evidence type="ECO:0000313" key="4">
    <source>
        <dbReference type="EMBL" id="EAR93712.2"/>
    </source>
</evidence>
<dbReference type="SUPFAM" id="SSF51126">
    <property type="entry name" value="Pectin lyase-like"/>
    <property type="match status" value="1"/>
</dbReference>
<evidence type="ECO:0000256" key="3">
    <source>
        <dbReference type="SAM" id="Phobius"/>
    </source>
</evidence>
<keyword evidence="3" id="KW-0472">Membrane</keyword>
<dbReference type="HOGENOM" id="CLU_000184_0_0_1"/>
<feature type="transmembrane region" description="Helical" evidence="3">
    <location>
        <begin position="3276"/>
        <end position="3295"/>
    </location>
</feature>
<keyword evidence="5" id="KW-1185">Reference proteome</keyword>
<feature type="compositionally biased region" description="Basic and acidic residues" evidence="2">
    <location>
        <begin position="554"/>
        <end position="582"/>
    </location>
</feature>
<feature type="coiled-coil region" evidence="1">
    <location>
        <begin position="3659"/>
        <end position="3693"/>
    </location>
</feature>
<dbReference type="Proteomes" id="UP000009168">
    <property type="component" value="Unassembled WGS sequence"/>
</dbReference>
<keyword evidence="3 4" id="KW-0812">Transmembrane</keyword>
<proteinExistence type="predicted"/>
<keyword evidence="1" id="KW-0175">Coiled coil</keyword>
<feature type="transmembrane region" description="Helical" evidence="3">
    <location>
        <begin position="3054"/>
        <end position="3074"/>
    </location>
</feature>
<dbReference type="PANTHER" id="PTHR11319">
    <property type="entry name" value="G PROTEIN-COUPLED RECEPTOR-RELATED"/>
    <property type="match status" value="1"/>
</dbReference>
<gene>
    <name evidence="4" type="ORF">TTHERM_00654050</name>
</gene>
<dbReference type="EMBL" id="GG662720">
    <property type="protein sequence ID" value="EAR93712.2"/>
    <property type="molecule type" value="Genomic_DNA"/>
</dbReference>
<dbReference type="InParanoid" id="Q23AX2"/>
<feature type="region of interest" description="Disordered" evidence="2">
    <location>
        <begin position="551"/>
        <end position="582"/>
    </location>
</feature>
<name>Q23AX2_TETTS</name>